<evidence type="ECO:0000313" key="1">
    <source>
        <dbReference type="EMBL" id="PHZ83934.1"/>
    </source>
</evidence>
<sequence length="167" mass="19045">MRNHYHATPYDISAPGFSFTDYDDYLAQVRTCRNDHGDPVEEFSLHMVDGDNEVLFNALEISQATLEQWFTDFEPLAGDDLIKAIYLSEYVTGDMADILDWLDEVSIFEGDAEAFIIDYIEDCGLLDDMPENLQHYFDTEAFARSLLLGGDITEVNIMGSTYIVREN</sequence>
<reference evidence="1 2" key="1">
    <citation type="submission" date="2017-10" db="EMBL/GenBank/DDBJ databases">
        <title>Frigbacter circumglobatus gen. nov. sp. nov., isolated from sediment cultured in situ.</title>
        <authorList>
            <person name="Zhao Z."/>
        </authorList>
    </citation>
    <scope>NUCLEOTIDE SEQUENCE [LARGE SCALE GENOMIC DNA]</scope>
    <source>
        <strain evidence="1 2">ZYL</strain>
    </source>
</reference>
<dbReference type="InterPro" id="IPR009899">
    <property type="entry name" value="ArdA"/>
</dbReference>
<evidence type="ECO:0000313" key="2">
    <source>
        <dbReference type="Proteomes" id="UP000229730"/>
    </source>
</evidence>
<dbReference type="Gene3D" id="1.10.10.1190">
    <property type="entry name" value="Antirestriction protein ArdA, domain 3"/>
    <property type="match status" value="1"/>
</dbReference>
<dbReference type="OrthoDB" id="944647at2"/>
<organism evidence="1 2">
    <name type="scientific">Paremcibacter congregatus</name>
    <dbReference type="NCBI Taxonomy" id="2043170"/>
    <lineage>
        <taxon>Bacteria</taxon>
        <taxon>Pseudomonadati</taxon>
        <taxon>Pseudomonadota</taxon>
        <taxon>Alphaproteobacteria</taxon>
        <taxon>Emcibacterales</taxon>
        <taxon>Emcibacteraceae</taxon>
        <taxon>Paremcibacter</taxon>
    </lineage>
</organism>
<dbReference type="RefSeq" id="WP_099474524.1">
    <property type="nucleotide sequence ID" value="NZ_CP041025.1"/>
</dbReference>
<name>A0A2G4YNN7_9PROT</name>
<accession>A0A2G4YNN7</accession>
<keyword evidence="2" id="KW-1185">Reference proteome</keyword>
<dbReference type="InterPro" id="IPR041893">
    <property type="entry name" value="ArdA_dom3"/>
</dbReference>
<dbReference type="InParanoid" id="A0A2G4YNN7"/>
<proteinExistence type="predicted"/>
<comment type="caution">
    <text evidence="1">The sequence shown here is derived from an EMBL/GenBank/DDBJ whole genome shotgun (WGS) entry which is preliminary data.</text>
</comment>
<evidence type="ECO:0008006" key="3">
    <source>
        <dbReference type="Google" id="ProtNLM"/>
    </source>
</evidence>
<protein>
    <recommendedName>
        <fullName evidence="3">Antirestriction protein ArdA</fullName>
    </recommendedName>
</protein>
<dbReference type="AlphaFoldDB" id="A0A2G4YNN7"/>
<dbReference type="Pfam" id="PF07275">
    <property type="entry name" value="ArdA"/>
    <property type="match status" value="1"/>
</dbReference>
<dbReference type="Proteomes" id="UP000229730">
    <property type="component" value="Unassembled WGS sequence"/>
</dbReference>
<dbReference type="EMBL" id="PDEM01000030">
    <property type="protein sequence ID" value="PHZ83934.1"/>
    <property type="molecule type" value="Genomic_DNA"/>
</dbReference>
<gene>
    <name evidence="1" type="ORF">CRD36_14470</name>
</gene>